<feature type="domain" description="BACON" evidence="1">
    <location>
        <begin position="1688"/>
        <end position="1745"/>
    </location>
</feature>
<dbReference type="InterPro" id="IPR024361">
    <property type="entry name" value="BACON"/>
</dbReference>
<reference evidence="2" key="1">
    <citation type="journal article" date="2021" name="Proc. Natl. Acad. Sci. U.S.A.">
        <title>A Catalog of Tens of Thousands of Viruses from Human Metagenomes Reveals Hidden Associations with Chronic Diseases.</title>
        <authorList>
            <person name="Tisza M.J."/>
            <person name="Buck C.B."/>
        </authorList>
    </citation>
    <scope>NUCLEOTIDE SEQUENCE</scope>
    <source>
        <strain evidence="2">Ctee23</strain>
    </source>
</reference>
<feature type="domain" description="BACON" evidence="1">
    <location>
        <begin position="1601"/>
        <end position="1647"/>
    </location>
</feature>
<accession>A0A8S5R758</accession>
<proteinExistence type="predicted"/>
<protein>
    <submittedName>
        <fullName evidence="2">Tail protein</fullName>
    </submittedName>
</protein>
<dbReference type="Pfam" id="PF13004">
    <property type="entry name" value="BACON"/>
    <property type="match status" value="2"/>
</dbReference>
<evidence type="ECO:0000313" key="2">
    <source>
        <dbReference type="EMBL" id="DAE27246.1"/>
    </source>
</evidence>
<dbReference type="CDD" id="cd14948">
    <property type="entry name" value="BACON"/>
    <property type="match status" value="1"/>
</dbReference>
<dbReference type="Gene3D" id="2.60.40.10">
    <property type="entry name" value="Immunoglobulins"/>
    <property type="match status" value="1"/>
</dbReference>
<organism evidence="2">
    <name type="scientific">virus sp. ctee23</name>
    <dbReference type="NCBI Taxonomy" id="2826809"/>
    <lineage>
        <taxon>Viruses</taxon>
    </lineage>
</organism>
<dbReference type="EMBL" id="BK015833">
    <property type="protein sequence ID" value="DAE27246.1"/>
    <property type="molecule type" value="Genomic_DNA"/>
</dbReference>
<evidence type="ECO:0000259" key="1">
    <source>
        <dbReference type="Pfam" id="PF13004"/>
    </source>
</evidence>
<dbReference type="InterPro" id="IPR013783">
    <property type="entry name" value="Ig-like_fold"/>
</dbReference>
<name>A0A8S5R758_9VIRU</name>
<sequence>MKIYSSAGSVLLDIEVDDGSYAYREIMGRDDLTLYFALTSFVEIPVGSYCVFQNVTYYLLKPESLTLRHTRNWEYTLTMETYAGLLQTAIYQNPDDRRLKFFVTGPAATHLDLLVRCLNGKRSGWSYESTVDTSLEKTVGYDFGNCKEALQLIADGFETEWEIIGKKIVLGKVEHGKATPVSMSYGRGNGFLPGVERRNYNDEIPLSRLFVQGGDRNIVFSKYGSKTLMMPKGVTVRFDGDKFSWESWYSSSKAKTFTTDSDGASVSLVGATSECDGALDCSEIYPKRVGTVSEVIVVDAKKNLYDFVDNTIPLTLDYAECATSETMTVIFQTGALAGREFDVAFTKRKADVVVNRFAIVPATIDEVDMPSASFAPASGDKYIVFHCSLPQSYINDPDTHTGAEWDVLRKAVAYLWDSCRPRFSISGKMDGIWSRLRWDSIGGNIVPGGYISFTDERFSPEAFSVRITAVTQFVNRPYSPEITLSNEPTRGGVVSSIRDVKGDVVTTQGDVYGGMNYTRRRYRDVKETTDALREALDSFDVDFDESIKPITVQTMQAVVGDDSLQYWFTDSLTSDTEIDPPLVWNASAKRLECGLSYILHRTVGVTEVRADGTEGSRWTVTAATLTTDNDGNVLDADSYYYLYIKAAANGTASFALSKKAMRMNAGDGAYNFLVGILNSEYKGGRSFAPMYGFTEISPGRMTVSRIVSNDGGTYFDLVNGVIGGNIKFLGSGGTERNVSDLEGDISGAASKADAAKAAADSASSAVSKLGSDTVFALVEKRSVRETMQAISSIRGVIKPNPGSVSREAVSGADWQVVTAAMAEATPALSDFAGWYRSMIAGTANGYTVTRLTFSVGCACDVVVEFCSDAESRYDYLVAAAMDEATELTKANADTLADVTTKGKQGIANKVTKTYSLTAGTHTLQIIYLKDGSGDAGTDSGYYRVLSEGGGVILSGSGTYHAAHAEATAHGLTAKAADLTSKAAALSTYLSGACALWADTDTAMEVTTPTFRETVYSLLRSYFEAQNDIISNAPVSDYEFLKGVFRDGSTTIAGGLVLTNMVAVTDTESGTVTAGLNGSDLGKDGAHGKLMVFAGSRSAEEDDLKGAHTRIYEDGTLVTDRIEAGGGTFENVKVIGTLRNPFTIPVDSFDIDYSDNIAQQGGFIPIAYTVPCNTAQSGRVIRIVNWKWGGEEQVGASAIGLSDQNCAFLEDGIRKKEIYLSRECVTLLGYGDSARFYGWIVLQRTDLMTTKAYGRHMKVLAQGVINCGAKPTFGKYYTFDATTLSAERQSTGTFKVTLPAAWGLSDNGYVVLLTTLGRTSSDNVIVSSVKETKAGYFVFDCESVRSNYIDDVKVMFLISNQSDFVNVTNEVDKDTIRDEVTGTTAQGNGTLKLTVTPTTAKVRIDGTYVNVNGGTGVVTEDLSYGSHTVEVSAAGYKTQTFEVSISEGTVTKTVTLEEAPLTGLSIVGLSQFSDSATFSVQYTPSDVLAKYQGVTWSIVSGSAYASINQSTGEVTAKDGASSSVVVIRATSSYNTAIYAEKTISVTYAAGPEISFSDDVGGVVNVKASATSSANRFQFANIGQLDASVTGSLSGASASVNDDGETSGEVRVTFAANTSSSERRGTVTVTGKRTDGKGTYSKSFTIVQAAAAVTETYLRVTPATINAPADKTQFTNADGTLTIEANQSWTAEVTSGDDWLDIDAVDGTGDGTNGIILLESNTGSERTGTILFTSADGKTATVTVIQAAASQAAVPAWSLPSSYTYDSDGSNYPDVLITDEGNVGCRLVLPDWIQTEGGLTEGTGTFSLMMTAESNTGAERSATLRLVSADGSVTFAACEITQKGVAPEGILSVSPQTLRGEFLGAAGTDLGSVTVTSDQSWTAALSGDNLHHVAISPSSGTGNAVIRLTEISGASFTESGTLTVTAADGKTATVSLIIKY</sequence>